<evidence type="ECO:0000313" key="7">
    <source>
        <dbReference type="Proteomes" id="UP000294933"/>
    </source>
</evidence>
<name>A0A4Y7Q2I0_9AGAM</name>
<dbReference type="InterPro" id="IPR000232">
    <property type="entry name" value="HSF_DNA-bd"/>
</dbReference>
<feature type="domain" description="HSF-type DNA-binding" evidence="5">
    <location>
        <begin position="1"/>
        <end position="79"/>
    </location>
</feature>
<evidence type="ECO:0000313" key="6">
    <source>
        <dbReference type="EMBL" id="TDL21362.1"/>
    </source>
</evidence>
<sequence length="166" mass="19296">LNSVLSWTSNGDAFVVNDTTTLTQSILPKFFGLSNFSRFVRKPNKYDFYEVRRYCLNWTFRHPDFHADRGHTLENIKRKEPGRRRKQSLLRINTCRVCIATQISVQLVELERLRQSQDSTAHCLGRLEGNYTCALEDLVDCDQNISKQENVMQFVVQYIQQGAQCG</sequence>
<dbReference type="Pfam" id="PF00447">
    <property type="entry name" value="HSF_DNA-bind"/>
    <property type="match status" value="1"/>
</dbReference>
<keyword evidence="2" id="KW-0238">DNA-binding</keyword>
<proteinExistence type="inferred from homology"/>
<gene>
    <name evidence="6" type="ORF">BD410DRAFT_724405</name>
</gene>
<comment type="similarity">
    <text evidence="4">Belongs to the HSF family.</text>
</comment>
<reference evidence="6 7" key="1">
    <citation type="submission" date="2018-06" db="EMBL/GenBank/DDBJ databases">
        <title>A transcriptomic atlas of mushroom development highlights an independent origin of complex multicellularity.</title>
        <authorList>
            <consortium name="DOE Joint Genome Institute"/>
            <person name="Krizsan K."/>
            <person name="Almasi E."/>
            <person name="Merenyi Z."/>
            <person name="Sahu N."/>
            <person name="Viragh M."/>
            <person name="Koszo T."/>
            <person name="Mondo S."/>
            <person name="Kiss B."/>
            <person name="Balint B."/>
            <person name="Kues U."/>
            <person name="Barry K."/>
            <person name="Hegedus J.C."/>
            <person name="Henrissat B."/>
            <person name="Johnson J."/>
            <person name="Lipzen A."/>
            <person name="Ohm R."/>
            <person name="Nagy I."/>
            <person name="Pangilinan J."/>
            <person name="Yan J."/>
            <person name="Xiong Y."/>
            <person name="Grigoriev I.V."/>
            <person name="Hibbett D.S."/>
            <person name="Nagy L.G."/>
        </authorList>
    </citation>
    <scope>NUCLEOTIDE SEQUENCE [LARGE SCALE GENOMIC DNA]</scope>
    <source>
        <strain evidence="6 7">SZMC22713</strain>
    </source>
</reference>
<dbReference type="PANTHER" id="PTHR10015">
    <property type="entry name" value="HEAT SHOCK TRANSCRIPTION FACTOR"/>
    <property type="match status" value="1"/>
</dbReference>
<dbReference type="InterPro" id="IPR036390">
    <property type="entry name" value="WH_DNA-bd_sf"/>
</dbReference>
<evidence type="ECO:0000259" key="5">
    <source>
        <dbReference type="SMART" id="SM00415"/>
    </source>
</evidence>
<evidence type="ECO:0000256" key="4">
    <source>
        <dbReference type="RuleBase" id="RU004020"/>
    </source>
</evidence>
<accession>A0A4Y7Q2I0</accession>
<dbReference type="GO" id="GO:0043565">
    <property type="term" value="F:sequence-specific DNA binding"/>
    <property type="evidence" value="ECO:0007669"/>
    <property type="project" value="InterPro"/>
</dbReference>
<protein>
    <recommendedName>
        <fullName evidence="5">HSF-type DNA-binding domain-containing protein</fullName>
    </recommendedName>
</protein>
<dbReference type="AlphaFoldDB" id="A0A4Y7Q2I0"/>
<dbReference type="SUPFAM" id="SSF46785">
    <property type="entry name" value="Winged helix' DNA-binding domain"/>
    <property type="match status" value="1"/>
</dbReference>
<dbReference type="Gene3D" id="1.10.10.10">
    <property type="entry name" value="Winged helix-like DNA-binding domain superfamily/Winged helix DNA-binding domain"/>
    <property type="match status" value="1"/>
</dbReference>
<dbReference type="PANTHER" id="PTHR10015:SF361">
    <property type="entry name" value="TRANSCRIPTION FACTOR SKN7"/>
    <property type="match status" value="1"/>
</dbReference>
<dbReference type="SMART" id="SM00415">
    <property type="entry name" value="HSF"/>
    <property type="match status" value="1"/>
</dbReference>
<evidence type="ECO:0000256" key="3">
    <source>
        <dbReference type="ARBA" id="ARBA00023242"/>
    </source>
</evidence>
<dbReference type="EMBL" id="ML170181">
    <property type="protein sequence ID" value="TDL21362.1"/>
    <property type="molecule type" value="Genomic_DNA"/>
</dbReference>
<dbReference type="Proteomes" id="UP000294933">
    <property type="component" value="Unassembled WGS sequence"/>
</dbReference>
<organism evidence="6 7">
    <name type="scientific">Rickenella mellea</name>
    <dbReference type="NCBI Taxonomy" id="50990"/>
    <lineage>
        <taxon>Eukaryota</taxon>
        <taxon>Fungi</taxon>
        <taxon>Dikarya</taxon>
        <taxon>Basidiomycota</taxon>
        <taxon>Agaricomycotina</taxon>
        <taxon>Agaricomycetes</taxon>
        <taxon>Hymenochaetales</taxon>
        <taxon>Rickenellaceae</taxon>
        <taxon>Rickenella</taxon>
    </lineage>
</organism>
<keyword evidence="3" id="KW-0539">Nucleus</keyword>
<feature type="non-terminal residue" evidence="6">
    <location>
        <position position="1"/>
    </location>
</feature>
<dbReference type="OrthoDB" id="60033at2759"/>
<dbReference type="STRING" id="50990.A0A4Y7Q2I0"/>
<keyword evidence="7" id="KW-1185">Reference proteome</keyword>
<dbReference type="GO" id="GO:0003700">
    <property type="term" value="F:DNA-binding transcription factor activity"/>
    <property type="evidence" value="ECO:0007669"/>
    <property type="project" value="InterPro"/>
</dbReference>
<comment type="subcellular location">
    <subcellularLocation>
        <location evidence="1">Nucleus</location>
    </subcellularLocation>
</comment>
<evidence type="ECO:0000256" key="2">
    <source>
        <dbReference type="ARBA" id="ARBA00023125"/>
    </source>
</evidence>
<dbReference type="InterPro" id="IPR036388">
    <property type="entry name" value="WH-like_DNA-bd_sf"/>
</dbReference>
<evidence type="ECO:0000256" key="1">
    <source>
        <dbReference type="ARBA" id="ARBA00004123"/>
    </source>
</evidence>
<dbReference type="GO" id="GO:0005634">
    <property type="term" value="C:nucleus"/>
    <property type="evidence" value="ECO:0007669"/>
    <property type="project" value="UniProtKB-SubCell"/>
</dbReference>
<dbReference type="VEuPathDB" id="FungiDB:BD410DRAFT_724405"/>